<evidence type="ECO:0000313" key="2">
    <source>
        <dbReference type="EMBL" id="CAE7884485.1"/>
    </source>
</evidence>
<feature type="non-terminal residue" evidence="2">
    <location>
        <position position="1"/>
    </location>
</feature>
<feature type="non-terminal residue" evidence="2">
    <location>
        <position position="68"/>
    </location>
</feature>
<dbReference type="Proteomes" id="UP000601435">
    <property type="component" value="Unassembled WGS sequence"/>
</dbReference>
<accession>A0A813AXJ4</accession>
<evidence type="ECO:0000256" key="1">
    <source>
        <dbReference type="SAM" id="MobiDB-lite"/>
    </source>
</evidence>
<feature type="compositionally biased region" description="Basic and acidic residues" evidence="1">
    <location>
        <begin position="24"/>
        <end position="45"/>
    </location>
</feature>
<name>A0A813AXJ4_9DINO</name>
<dbReference type="AlphaFoldDB" id="A0A813AXJ4"/>
<keyword evidence="3" id="KW-1185">Reference proteome</keyword>
<feature type="region of interest" description="Disordered" evidence="1">
    <location>
        <begin position="1"/>
        <end position="45"/>
    </location>
</feature>
<protein>
    <submittedName>
        <fullName evidence="2">Uncharacterized protein</fullName>
    </submittedName>
</protein>
<dbReference type="EMBL" id="CAJNJA010064905">
    <property type="protein sequence ID" value="CAE7884485.1"/>
    <property type="molecule type" value="Genomic_DNA"/>
</dbReference>
<reference evidence="2" key="1">
    <citation type="submission" date="2021-02" db="EMBL/GenBank/DDBJ databases">
        <authorList>
            <person name="Dougan E. K."/>
            <person name="Rhodes N."/>
            <person name="Thang M."/>
            <person name="Chan C."/>
        </authorList>
    </citation>
    <scope>NUCLEOTIDE SEQUENCE</scope>
</reference>
<proteinExistence type="predicted"/>
<sequence length="68" mass="7692">LHHHSSARRPVPREPKCSYTMGQRCEDQSLPRGEDHGRFSRAEHPRGALREKAQGHACVCILLPPPWG</sequence>
<gene>
    <name evidence="2" type="ORF">SNEC2469_LOCUS29165</name>
</gene>
<organism evidence="2 3">
    <name type="scientific">Symbiodinium necroappetens</name>
    <dbReference type="NCBI Taxonomy" id="1628268"/>
    <lineage>
        <taxon>Eukaryota</taxon>
        <taxon>Sar</taxon>
        <taxon>Alveolata</taxon>
        <taxon>Dinophyceae</taxon>
        <taxon>Suessiales</taxon>
        <taxon>Symbiodiniaceae</taxon>
        <taxon>Symbiodinium</taxon>
    </lineage>
</organism>
<evidence type="ECO:0000313" key="3">
    <source>
        <dbReference type="Proteomes" id="UP000601435"/>
    </source>
</evidence>
<comment type="caution">
    <text evidence="2">The sequence shown here is derived from an EMBL/GenBank/DDBJ whole genome shotgun (WGS) entry which is preliminary data.</text>
</comment>